<dbReference type="KEGG" id="caml:H6X83_14165"/>
<dbReference type="SUPFAM" id="SSF53927">
    <property type="entry name" value="Cytidine deaminase-like"/>
    <property type="match status" value="1"/>
</dbReference>
<dbReference type="Proteomes" id="UP000516046">
    <property type="component" value="Chromosome"/>
</dbReference>
<sequence length="181" mass="20149">MHCSTAALCRQTVKQVAPVRYLWYNAKQNLFTGKGNAVDKHLERVKDTLTQGEYTIAVENNGKIYTSDKNGIAPLLDFLKNPEILRGAAAADKVIGKAAAYLFLKGGVRELYAQLLSEPAKELLESRNVPVTYGQLVPYIKNRTQDGMCPMEQSVLEVQNEEEALQKLQETLARLKGKPVQ</sequence>
<dbReference type="Pfam" id="PF08973">
    <property type="entry name" value="TM1506"/>
    <property type="match status" value="1"/>
</dbReference>
<dbReference type="InterPro" id="IPR037081">
    <property type="entry name" value="Hyp_TM1506"/>
</dbReference>
<keyword evidence="3" id="KW-1185">Reference proteome</keyword>
<dbReference type="InterPro" id="IPR016193">
    <property type="entry name" value="Cytidine_deaminase-like"/>
</dbReference>
<dbReference type="AlphaFoldDB" id="A0A7G9WH75"/>
<gene>
    <name evidence="2" type="ORF">H6X83_14165</name>
</gene>
<evidence type="ECO:0000313" key="3">
    <source>
        <dbReference type="Proteomes" id="UP000516046"/>
    </source>
</evidence>
<dbReference type="GO" id="GO:0003824">
    <property type="term" value="F:catalytic activity"/>
    <property type="evidence" value="ECO:0007669"/>
    <property type="project" value="InterPro"/>
</dbReference>
<evidence type="ECO:0000313" key="2">
    <source>
        <dbReference type="EMBL" id="QNO18037.1"/>
    </source>
</evidence>
<feature type="coiled-coil region" evidence="1">
    <location>
        <begin position="151"/>
        <end position="178"/>
    </location>
</feature>
<dbReference type="EMBL" id="CP060696">
    <property type="protein sequence ID" value="QNO18037.1"/>
    <property type="molecule type" value="Genomic_DNA"/>
</dbReference>
<accession>A0A7G9WH75</accession>
<organism evidence="2 3">
    <name type="scientific">Caproicibacterium amylolyticum</name>
    <dbReference type="NCBI Taxonomy" id="2766537"/>
    <lineage>
        <taxon>Bacteria</taxon>
        <taxon>Bacillati</taxon>
        <taxon>Bacillota</taxon>
        <taxon>Clostridia</taxon>
        <taxon>Eubacteriales</taxon>
        <taxon>Oscillospiraceae</taxon>
        <taxon>Caproicibacterium</taxon>
    </lineage>
</organism>
<protein>
    <submittedName>
        <fullName evidence="2">DUF1893 domain-containing protein</fullName>
    </submittedName>
</protein>
<keyword evidence="1" id="KW-0175">Coiled coil</keyword>
<evidence type="ECO:0000256" key="1">
    <source>
        <dbReference type="SAM" id="Coils"/>
    </source>
</evidence>
<proteinExistence type="predicted"/>
<dbReference type="InterPro" id="IPR015067">
    <property type="entry name" value="DUF1893_TM1506-like"/>
</dbReference>
<dbReference type="Gene3D" id="3.40.140.30">
    <property type="entry name" value="Hypothetical protein TM1506"/>
    <property type="match status" value="1"/>
</dbReference>
<name>A0A7G9WH75_9FIRM</name>
<reference evidence="2 3" key="1">
    <citation type="submission" date="2020-08" db="EMBL/GenBank/DDBJ databases">
        <authorList>
            <person name="Ren C."/>
            <person name="Gu Y."/>
            <person name="Xu Y."/>
        </authorList>
    </citation>
    <scope>NUCLEOTIDE SEQUENCE [LARGE SCALE GENOMIC DNA]</scope>
    <source>
        <strain evidence="2 3">LBM18003</strain>
    </source>
</reference>
<dbReference type="RefSeq" id="WP_212507102.1">
    <property type="nucleotide sequence ID" value="NZ_CP060696.1"/>
</dbReference>